<dbReference type="SUPFAM" id="SSF56219">
    <property type="entry name" value="DNase I-like"/>
    <property type="match status" value="1"/>
</dbReference>
<dbReference type="Gene3D" id="3.60.10.10">
    <property type="entry name" value="Endonuclease/exonuclease/phosphatase"/>
    <property type="match status" value="1"/>
</dbReference>
<accession>A0A846TH83</accession>
<dbReference type="InterPro" id="IPR036691">
    <property type="entry name" value="Endo/exonu/phosph_ase_sf"/>
</dbReference>
<sequence length="276" mass="31652">MNSKDRREKLIEILPDLAVIQESPHPDYIANDLLFEDAIWVGQDKNSGLGVSVLSFSKDYQLTLLVDEVKYEWVVPIKVSGKENFTLIAVWAKRMPGASYGKVLYSALQEYEKFIQGGPVIIIGDFNLDKKVRSSYTGIGYEKIMALFENYDLKSCYHTIEKEEFSTESKATYYHYGKFDKPFHVDYCFGSKEVLEGMHSFTTGTAEEYLPFSHHVPLILDFSLQMPTPKNEKTIITPDILKQDYLLSIDSTFATVEELEEAIKYIRALRIMGDME</sequence>
<dbReference type="Proteomes" id="UP000587942">
    <property type="component" value="Unassembled WGS sequence"/>
</dbReference>
<proteinExistence type="predicted"/>
<evidence type="ECO:0000313" key="1">
    <source>
        <dbReference type="EMBL" id="NKE04777.1"/>
    </source>
</evidence>
<name>A0A846TH83_9BACI</name>
<evidence type="ECO:0008006" key="3">
    <source>
        <dbReference type="Google" id="ProtNLM"/>
    </source>
</evidence>
<evidence type="ECO:0000313" key="2">
    <source>
        <dbReference type="Proteomes" id="UP000587942"/>
    </source>
</evidence>
<dbReference type="AlphaFoldDB" id="A0A846TH83"/>
<comment type="caution">
    <text evidence="1">The sequence shown here is derived from an EMBL/GenBank/DDBJ whole genome shotgun (WGS) entry which is preliminary data.</text>
</comment>
<reference evidence="1 2" key="1">
    <citation type="submission" date="2020-03" db="EMBL/GenBank/DDBJ databases">
        <authorList>
            <person name="Sun Q."/>
        </authorList>
    </citation>
    <scope>NUCLEOTIDE SEQUENCE [LARGE SCALE GENOMIC DNA]</scope>
    <source>
        <strain evidence="1 2">KACC 21451</strain>
    </source>
</reference>
<gene>
    <name evidence="1" type="ORF">GWK17_04735</name>
</gene>
<organism evidence="1 2">
    <name type="scientific">Mesobacillus selenatarsenatis</name>
    <dbReference type="NCBI Taxonomy" id="388741"/>
    <lineage>
        <taxon>Bacteria</taxon>
        <taxon>Bacillati</taxon>
        <taxon>Bacillota</taxon>
        <taxon>Bacilli</taxon>
        <taxon>Bacillales</taxon>
        <taxon>Bacillaceae</taxon>
        <taxon>Mesobacillus</taxon>
    </lineage>
</organism>
<dbReference type="EMBL" id="JAAVUM010000002">
    <property type="protein sequence ID" value="NKE04777.1"/>
    <property type="molecule type" value="Genomic_DNA"/>
</dbReference>
<protein>
    <recommendedName>
        <fullName evidence="3">Endonuclease/exonuclease/phosphatase domain-containing protein</fullName>
    </recommendedName>
</protein>
<dbReference type="RefSeq" id="WP_167831256.1">
    <property type="nucleotide sequence ID" value="NZ_JAAVUM010000002.1"/>
</dbReference>